<keyword evidence="3" id="KW-1185">Reference proteome</keyword>
<dbReference type="Proteomes" id="UP000218811">
    <property type="component" value="Unassembled WGS sequence"/>
</dbReference>
<gene>
    <name evidence="2" type="ORF">WOLCODRAFT_150230</name>
</gene>
<protein>
    <submittedName>
        <fullName evidence="2">Uncharacterized protein</fullName>
    </submittedName>
</protein>
<reference evidence="2 3" key="1">
    <citation type="journal article" date="2012" name="Science">
        <title>The Paleozoic origin of enzymatic lignin decomposition reconstructed from 31 fungal genomes.</title>
        <authorList>
            <person name="Floudas D."/>
            <person name="Binder M."/>
            <person name="Riley R."/>
            <person name="Barry K."/>
            <person name="Blanchette R.A."/>
            <person name="Henrissat B."/>
            <person name="Martinez A.T."/>
            <person name="Otillar R."/>
            <person name="Spatafora J.W."/>
            <person name="Yadav J.S."/>
            <person name="Aerts A."/>
            <person name="Benoit I."/>
            <person name="Boyd A."/>
            <person name="Carlson A."/>
            <person name="Copeland A."/>
            <person name="Coutinho P.M."/>
            <person name="de Vries R.P."/>
            <person name="Ferreira P."/>
            <person name="Findley K."/>
            <person name="Foster B."/>
            <person name="Gaskell J."/>
            <person name="Glotzer D."/>
            <person name="Gorecki P."/>
            <person name="Heitman J."/>
            <person name="Hesse C."/>
            <person name="Hori C."/>
            <person name="Igarashi K."/>
            <person name="Jurgens J.A."/>
            <person name="Kallen N."/>
            <person name="Kersten P."/>
            <person name="Kohler A."/>
            <person name="Kuees U."/>
            <person name="Kumar T.K.A."/>
            <person name="Kuo A."/>
            <person name="LaButti K."/>
            <person name="Larrondo L.F."/>
            <person name="Lindquist E."/>
            <person name="Ling A."/>
            <person name="Lombard V."/>
            <person name="Lucas S."/>
            <person name="Lundell T."/>
            <person name="Martin R."/>
            <person name="McLaughlin D.J."/>
            <person name="Morgenstern I."/>
            <person name="Morin E."/>
            <person name="Murat C."/>
            <person name="Nagy L.G."/>
            <person name="Nolan M."/>
            <person name="Ohm R.A."/>
            <person name="Patyshakuliyeva A."/>
            <person name="Rokas A."/>
            <person name="Ruiz-Duenas F.J."/>
            <person name="Sabat G."/>
            <person name="Salamov A."/>
            <person name="Samejima M."/>
            <person name="Schmutz J."/>
            <person name="Slot J.C."/>
            <person name="St John F."/>
            <person name="Stenlid J."/>
            <person name="Sun H."/>
            <person name="Sun S."/>
            <person name="Syed K."/>
            <person name="Tsang A."/>
            <person name="Wiebenga A."/>
            <person name="Young D."/>
            <person name="Pisabarro A."/>
            <person name="Eastwood D.C."/>
            <person name="Martin F."/>
            <person name="Cullen D."/>
            <person name="Grigoriev I.V."/>
            <person name="Hibbett D.S."/>
        </authorList>
    </citation>
    <scope>NUCLEOTIDE SEQUENCE [LARGE SCALE GENOMIC DNA]</scope>
    <source>
        <strain evidence="2 3">MD-104</strain>
    </source>
</reference>
<evidence type="ECO:0000313" key="3">
    <source>
        <dbReference type="Proteomes" id="UP000218811"/>
    </source>
</evidence>
<feature type="compositionally biased region" description="Basic residues" evidence="1">
    <location>
        <begin position="200"/>
        <end position="216"/>
    </location>
</feature>
<dbReference type="AlphaFoldDB" id="A0A2H3JD67"/>
<evidence type="ECO:0000313" key="2">
    <source>
        <dbReference type="EMBL" id="PCH40190.1"/>
    </source>
</evidence>
<evidence type="ECO:0000256" key="1">
    <source>
        <dbReference type="SAM" id="MobiDB-lite"/>
    </source>
</evidence>
<name>A0A2H3JD67_WOLCO</name>
<sequence length="317" mass="33953">MHTSGARVARIVPVGERTRRIRNCHVTPRVENVIPARMEMPVIGPLVTGPSASASPAQSPRGHVDRNCILPSPDRRLAHLRLRSDGGSQGVASVCAAVRDPALAREKILAACAYARLSHSATAMLPGVRAEVQPRIFLFQASAALPNADARTGSTCPTVLSAPRAPISPPRADWPSPGRPPPSGSLPTPPSPPPPPPCVRRARPAGHGAQSRHVRASPRVSDPGIIALSDLVHRIVPLHSTPHFISYHMFHRPPRRGCFPLRFVLPDKSPDTRPLSNPIASLCDLDARDSTGPSVRLTSSARPAALAFRPRHTGRLR</sequence>
<feature type="compositionally biased region" description="Pro residues" evidence="1">
    <location>
        <begin position="177"/>
        <end position="198"/>
    </location>
</feature>
<accession>A0A2H3JD67</accession>
<feature type="region of interest" description="Disordered" evidence="1">
    <location>
        <begin position="149"/>
        <end position="218"/>
    </location>
</feature>
<proteinExistence type="predicted"/>
<organism evidence="2 3">
    <name type="scientific">Wolfiporia cocos (strain MD-104)</name>
    <name type="common">Brown rot fungus</name>
    <dbReference type="NCBI Taxonomy" id="742152"/>
    <lineage>
        <taxon>Eukaryota</taxon>
        <taxon>Fungi</taxon>
        <taxon>Dikarya</taxon>
        <taxon>Basidiomycota</taxon>
        <taxon>Agaricomycotina</taxon>
        <taxon>Agaricomycetes</taxon>
        <taxon>Polyporales</taxon>
        <taxon>Phaeolaceae</taxon>
        <taxon>Wolfiporia</taxon>
    </lineage>
</organism>
<dbReference type="EMBL" id="KB468053">
    <property type="protein sequence ID" value="PCH40190.1"/>
    <property type="molecule type" value="Genomic_DNA"/>
</dbReference>
<feature type="compositionally biased region" description="Low complexity" evidence="1">
    <location>
        <begin position="161"/>
        <end position="176"/>
    </location>
</feature>